<dbReference type="AlphaFoldDB" id="A0A167GLU8"/>
<dbReference type="Proteomes" id="UP000076830">
    <property type="component" value="Chromosome"/>
</dbReference>
<dbReference type="SUPFAM" id="SSF82171">
    <property type="entry name" value="DPP6 N-terminal domain-like"/>
    <property type="match status" value="1"/>
</dbReference>
<feature type="compositionally biased region" description="Polar residues" evidence="1">
    <location>
        <begin position="105"/>
        <end position="114"/>
    </location>
</feature>
<name>A0A167GLU8_9GAMM</name>
<gene>
    <name evidence="3" type="ORF">I596_672</name>
</gene>
<organism evidence="3 4">
    <name type="scientific">Dokdonella koreensis DS-123</name>
    <dbReference type="NCBI Taxonomy" id="1300342"/>
    <lineage>
        <taxon>Bacteria</taxon>
        <taxon>Pseudomonadati</taxon>
        <taxon>Pseudomonadota</taxon>
        <taxon>Gammaproteobacteria</taxon>
        <taxon>Lysobacterales</taxon>
        <taxon>Rhodanobacteraceae</taxon>
        <taxon>Dokdonella</taxon>
    </lineage>
</organism>
<evidence type="ECO:0000256" key="2">
    <source>
        <dbReference type="SAM" id="SignalP"/>
    </source>
</evidence>
<feature type="region of interest" description="Disordered" evidence="1">
    <location>
        <begin position="95"/>
        <end position="114"/>
    </location>
</feature>
<accession>A0A167GLU8</accession>
<dbReference type="EMBL" id="CP015249">
    <property type="protein sequence ID" value="ANB16708.1"/>
    <property type="molecule type" value="Genomic_DNA"/>
</dbReference>
<dbReference type="KEGG" id="dko:I596_672"/>
<keyword evidence="4" id="KW-1185">Reference proteome</keyword>
<dbReference type="STRING" id="1300342.I596_672"/>
<evidence type="ECO:0000256" key="1">
    <source>
        <dbReference type="SAM" id="MobiDB-lite"/>
    </source>
</evidence>
<reference evidence="3 4" key="1">
    <citation type="submission" date="2016-04" db="EMBL/GenBank/DDBJ databases">
        <title>Complete genome sequence of Dokdonella koreensis DS-123T.</title>
        <authorList>
            <person name="Kim J.F."/>
            <person name="Lee H."/>
            <person name="Kwak M.-J."/>
        </authorList>
    </citation>
    <scope>NUCLEOTIDE SEQUENCE [LARGE SCALE GENOMIC DNA]</scope>
    <source>
        <strain evidence="3 4">DS-123</strain>
    </source>
</reference>
<keyword evidence="2" id="KW-0732">Signal</keyword>
<feature type="chain" id="PRO_5007886958" evidence="2">
    <location>
        <begin position="29"/>
        <end position="476"/>
    </location>
</feature>
<evidence type="ECO:0000313" key="3">
    <source>
        <dbReference type="EMBL" id="ANB16708.1"/>
    </source>
</evidence>
<protein>
    <submittedName>
        <fullName evidence="3">WD40 domain protein beta propeller</fullName>
    </submittedName>
</protein>
<sequence length="476" mass="49857">MKRAHPFQLRAMAILAAVTTLAAGAAHGQTEVWRRAERIDLRPDGSPTALRFALTSVSISDDGRWVVFASLASDLVTGDSNGRADVFVRDRHDQTTRRLSLRPDGSQTGAASTFPTASGDARFVSFVSIDDQLVPGDGNFGRDAFLLDRDADGNGVFDEPGTAQITRVGVDGTEAQLAAGVRDLAGAVSAHGTHIAFATAQAIAGDDTNAASDVYVRDRQAAATVAISRSTDGVIGDDDSPDGFAAPIRLSDDGARIAFTSDAGNLVGGDGNAGVDLFVRDRDSDRNGVFDEPGGTTTVRASVRSDGSALGLGPFVQYDFSRDGRMLAMAAPDPGGPNPSGRSIFLRDLASGTIAPLAFVAAQWVKGPATCCRNESPLLARHAAVVAFTASQAYVLDGTTTTRGDVFVQTRDGALTRITDYPVPTSLYDGDSYEAVALSPNGAYLLVHHIKAGGSMGPNEGYYVYRREAIFAASFE</sequence>
<evidence type="ECO:0000313" key="4">
    <source>
        <dbReference type="Proteomes" id="UP000076830"/>
    </source>
</evidence>
<proteinExistence type="predicted"/>
<feature type="signal peptide" evidence="2">
    <location>
        <begin position="1"/>
        <end position="28"/>
    </location>
</feature>